<proteinExistence type="predicted"/>
<sequence length="171" mass="20085">MRTKRSSHSIFVRSLLVVISLLYVISPLHSEFNILLHKISHNVIAALQVPDDHHAIKHTEKHHHQNVVHDHEFLVSSHNELKIDKHSKGKIETHKHELISFFNSLFITDHSQNNNEKDFIKNKIDKHILSFNLELAYSIKEYEKKCLWFYYNLFKGLNLEIVIPPPQSTLS</sequence>
<dbReference type="RefSeq" id="WP_147405638.1">
    <property type="nucleotide sequence ID" value="NZ_RBLG01000002.1"/>
</dbReference>
<dbReference type="EMBL" id="RBLG01000002">
    <property type="protein sequence ID" value="RKS53405.1"/>
    <property type="molecule type" value="Genomic_DNA"/>
</dbReference>
<name>A0A495PUF9_9FLAO</name>
<comment type="caution">
    <text evidence="1">The sequence shown here is derived from an EMBL/GenBank/DDBJ whole genome shotgun (WGS) entry which is preliminary data.</text>
</comment>
<organism evidence="1 2">
    <name type="scientific">Gillisia mitskevichiae</name>
    <dbReference type="NCBI Taxonomy" id="270921"/>
    <lineage>
        <taxon>Bacteria</taxon>
        <taxon>Pseudomonadati</taxon>
        <taxon>Bacteroidota</taxon>
        <taxon>Flavobacteriia</taxon>
        <taxon>Flavobacteriales</taxon>
        <taxon>Flavobacteriaceae</taxon>
        <taxon>Gillisia</taxon>
    </lineage>
</organism>
<dbReference type="Proteomes" id="UP000276282">
    <property type="component" value="Unassembled WGS sequence"/>
</dbReference>
<dbReference type="OrthoDB" id="1437659at2"/>
<protein>
    <submittedName>
        <fullName evidence="1">Uncharacterized protein</fullName>
    </submittedName>
</protein>
<dbReference type="AlphaFoldDB" id="A0A495PUF9"/>
<keyword evidence="2" id="KW-1185">Reference proteome</keyword>
<gene>
    <name evidence="1" type="ORF">BC962_1655</name>
</gene>
<accession>A0A495PUF9</accession>
<reference evidence="1 2" key="1">
    <citation type="submission" date="2018-10" db="EMBL/GenBank/DDBJ databases">
        <title>Genomic Encyclopedia of Archaeal and Bacterial Type Strains, Phase II (KMG-II): from individual species to whole genera.</title>
        <authorList>
            <person name="Goeker M."/>
        </authorList>
    </citation>
    <scope>NUCLEOTIDE SEQUENCE [LARGE SCALE GENOMIC DNA]</scope>
    <source>
        <strain evidence="1 2">DSM 19839</strain>
    </source>
</reference>
<evidence type="ECO:0000313" key="2">
    <source>
        <dbReference type="Proteomes" id="UP000276282"/>
    </source>
</evidence>
<evidence type="ECO:0000313" key="1">
    <source>
        <dbReference type="EMBL" id="RKS53405.1"/>
    </source>
</evidence>